<dbReference type="GO" id="GO:0016765">
    <property type="term" value="F:transferase activity, transferring alkyl or aryl (other than methyl) groups"/>
    <property type="evidence" value="ECO:0007669"/>
    <property type="project" value="InterPro"/>
</dbReference>
<feature type="transmembrane region" description="Helical" evidence="5">
    <location>
        <begin position="221"/>
        <end position="246"/>
    </location>
</feature>
<comment type="subcellular location">
    <subcellularLocation>
        <location evidence="1">Membrane</location>
        <topology evidence="1">Multi-pass membrane protein</topology>
    </subcellularLocation>
</comment>
<evidence type="ECO:0000256" key="4">
    <source>
        <dbReference type="ARBA" id="ARBA00023136"/>
    </source>
</evidence>
<evidence type="ECO:0000313" key="7">
    <source>
        <dbReference type="Proteomes" id="UP000017984"/>
    </source>
</evidence>
<evidence type="ECO:0000256" key="1">
    <source>
        <dbReference type="ARBA" id="ARBA00004141"/>
    </source>
</evidence>
<dbReference type="RefSeq" id="WP_023546244.1">
    <property type="nucleotide sequence ID" value="NZ_CM002285.1"/>
</dbReference>
<organism evidence="6 7">
    <name type="scientific">Streptomyces roseochromogenus subsp. oscitans DS 12.976</name>
    <dbReference type="NCBI Taxonomy" id="1352936"/>
    <lineage>
        <taxon>Bacteria</taxon>
        <taxon>Bacillati</taxon>
        <taxon>Actinomycetota</taxon>
        <taxon>Actinomycetes</taxon>
        <taxon>Kitasatosporales</taxon>
        <taxon>Streptomycetaceae</taxon>
        <taxon>Streptomyces</taxon>
    </lineage>
</organism>
<keyword evidence="3 5" id="KW-1133">Transmembrane helix</keyword>
<dbReference type="PANTHER" id="PTHR42723:SF1">
    <property type="entry name" value="CHLOROPHYLL SYNTHASE, CHLOROPLASTIC"/>
    <property type="match status" value="1"/>
</dbReference>
<feature type="transmembrane region" description="Helical" evidence="5">
    <location>
        <begin position="50"/>
        <end position="68"/>
    </location>
</feature>
<evidence type="ECO:0000256" key="5">
    <source>
        <dbReference type="SAM" id="Phobius"/>
    </source>
</evidence>
<feature type="transmembrane region" description="Helical" evidence="5">
    <location>
        <begin position="100"/>
        <end position="119"/>
    </location>
</feature>
<proteinExistence type="predicted"/>
<feature type="transmembrane region" description="Helical" evidence="5">
    <location>
        <begin position="179"/>
        <end position="200"/>
    </location>
</feature>
<evidence type="ECO:0000256" key="2">
    <source>
        <dbReference type="ARBA" id="ARBA00022692"/>
    </source>
</evidence>
<dbReference type="Proteomes" id="UP000017984">
    <property type="component" value="Chromosome"/>
</dbReference>
<accession>V6KYW7</accession>
<feature type="transmembrane region" description="Helical" evidence="5">
    <location>
        <begin position="292"/>
        <end position="321"/>
    </location>
</feature>
<keyword evidence="4 5" id="KW-0472">Membrane</keyword>
<name>V6KYW7_STRRC</name>
<feature type="transmembrane region" description="Helical" evidence="5">
    <location>
        <begin position="152"/>
        <end position="173"/>
    </location>
</feature>
<feature type="transmembrane region" description="Helical" evidence="5">
    <location>
        <begin position="125"/>
        <end position="143"/>
    </location>
</feature>
<evidence type="ECO:0008006" key="8">
    <source>
        <dbReference type="Google" id="ProtNLM"/>
    </source>
</evidence>
<evidence type="ECO:0000256" key="3">
    <source>
        <dbReference type="ARBA" id="ARBA00022989"/>
    </source>
</evidence>
<dbReference type="Pfam" id="PF01040">
    <property type="entry name" value="UbiA"/>
    <property type="match status" value="1"/>
</dbReference>
<dbReference type="PATRIC" id="fig|1352936.5.peg.2410"/>
<dbReference type="HOGENOM" id="CLU_782846_0_0_11"/>
<sequence length="354" mass="37720">MTAPLTAPAHRVRPPTARRAVLLLLRSCSVRFTAYYWVGFAAGLAATGHLGPGLALLGVPMWLAYCVGTESVNRIADRAADEVNRPERTRLCEEFGWSRLTAVAVLSWTVFVLIGAALTWRHPGFALPALLLVDIGVAIGYSIGPAFKRHRVLALLALTAPLITPLLTGWAVYGGYDTLLSPVLPAVSVLAAFSLGLSGIKDITDVEGDRRLGYSSLWLSVARIGRGAAVYAFIGAPFLLLALYAALHVLPLPALALLPLVAVSALVVTAASRAVAPLDREAAREVMHQYTFYFLALCLTACAPTRAAAAAAAAGIAYWLVASKTLHWSGGLTLSHLRRWVRLFGPALTVKEHS</sequence>
<comment type="caution">
    <text evidence="6">The sequence shown here is derived from an EMBL/GenBank/DDBJ whole genome shotgun (WGS) entry which is preliminary data.</text>
</comment>
<dbReference type="InterPro" id="IPR000537">
    <property type="entry name" value="UbiA_prenyltransferase"/>
</dbReference>
<gene>
    <name evidence="6" type="ORF">M878_11355</name>
</gene>
<reference evidence="6 7" key="1">
    <citation type="journal article" date="2014" name="Genome Announc.">
        <title>Draft Genome Sequence of Streptomyces roseochromogenes subsp. oscitans DS 12.976, Producer of the Aminocoumarin Antibiotic Clorobiocin.</title>
        <authorList>
            <person name="Ruckert C."/>
            <person name="Kalinowski J."/>
            <person name="Heide L."/>
            <person name="Apel A.K."/>
        </authorList>
    </citation>
    <scope>NUCLEOTIDE SEQUENCE [LARGE SCALE GENOMIC DNA]</scope>
    <source>
        <strain evidence="6 7">DS 12.976</strain>
    </source>
</reference>
<dbReference type="EMBL" id="AWQX01000088">
    <property type="protein sequence ID" value="EST34159.1"/>
    <property type="molecule type" value="Genomic_DNA"/>
</dbReference>
<dbReference type="PANTHER" id="PTHR42723">
    <property type="entry name" value="CHLOROPHYLL SYNTHASE"/>
    <property type="match status" value="1"/>
</dbReference>
<feature type="transmembrane region" description="Helical" evidence="5">
    <location>
        <begin position="252"/>
        <end position="271"/>
    </location>
</feature>
<keyword evidence="2 5" id="KW-0812">Transmembrane</keyword>
<dbReference type="OrthoDB" id="4292151at2"/>
<dbReference type="AlphaFoldDB" id="V6KYW7"/>
<protein>
    <recommendedName>
        <fullName evidence="8">UbiA prenyltransferase</fullName>
    </recommendedName>
</protein>
<evidence type="ECO:0000313" key="6">
    <source>
        <dbReference type="EMBL" id="EST34159.1"/>
    </source>
</evidence>
<dbReference type="InterPro" id="IPR050475">
    <property type="entry name" value="Prenyltransferase_related"/>
</dbReference>
<dbReference type="GO" id="GO:0016020">
    <property type="term" value="C:membrane"/>
    <property type="evidence" value="ECO:0007669"/>
    <property type="project" value="UniProtKB-SubCell"/>
</dbReference>
<dbReference type="STRING" id="1352936.M878_11355"/>
<keyword evidence="7" id="KW-1185">Reference proteome</keyword>
<feature type="transmembrane region" description="Helical" evidence="5">
    <location>
        <begin position="20"/>
        <end position="38"/>
    </location>
</feature>